<dbReference type="InterPro" id="IPR029762">
    <property type="entry name" value="PGP-I_bact-type"/>
</dbReference>
<dbReference type="PROSITE" id="PS01334">
    <property type="entry name" value="PYRASE_CYS"/>
    <property type="match status" value="1"/>
</dbReference>
<dbReference type="InterPro" id="IPR033693">
    <property type="entry name" value="PGPEP1_Glu_AS"/>
</dbReference>
<dbReference type="HAMAP" id="MF_00417">
    <property type="entry name" value="Pyrrolid_peptidase"/>
    <property type="match status" value="1"/>
</dbReference>
<dbReference type="Proteomes" id="UP000829194">
    <property type="component" value="Chromosome"/>
</dbReference>
<evidence type="ECO:0000256" key="7">
    <source>
        <dbReference type="ARBA" id="ARBA00022801"/>
    </source>
</evidence>
<keyword evidence="13" id="KW-1185">Reference proteome</keyword>
<dbReference type="InterPro" id="IPR016125">
    <property type="entry name" value="Peptidase_C15-like"/>
</dbReference>
<dbReference type="NCBIfam" id="NF009676">
    <property type="entry name" value="PRK13197.1"/>
    <property type="match status" value="1"/>
</dbReference>
<evidence type="ECO:0000256" key="2">
    <source>
        <dbReference type="ARBA" id="ARBA00002280"/>
    </source>
</evidence>
<dbReference type="InterPro" id="IPR000816">
    <property type="entry name" value="Peptidase_C15"/>
</dbReference>
<dbReference type="RefSeq" id="WP_057943426.1">
    <property type="nucleotide sequence ID" value="NZ_CP011131.1"/>
</dbReference>
<comment type="catalytic activity">
    <reaction evidence="1 9 10">
        <text>Release of an N-terminal pyroglutamyl group from a polypeptide, the second amino acid generally not being Pro.</text>
        <dbReference type="EC" id="3.4.19.3"/>
    </reaction>
</comment>
<sequence length="223" mass="23096">MSPQRKPQGSVLLTGFAPFGGETGNPSWDAVNSLDGEVVAGHRIVARRLPVAFDDSLRELNNHIDAVRPALVLCVGLAGGRSRLSIERVAINLIDARIADNRGAQPIDLPVIAGGPAAYFTTLPVKAMLAALGEAGIPAEISQTAGTYVCNQVFYGLMHVLSERGGAGVRGGFIHIPYSPAQAAHHAGAASLAIDTVAQGLRVAVDTALATTLDRRIAGGAEH</sequence>
<keyword evidence="7 9" id="KW-0378">Hydrolase</keyword>
<evidence type="ECO:0000256" key="11">
    <source>
        <dbReference type="PROSITE-ProRule" id="PRU10077"/>
    </source>
</evidence>
<feature type="active site" evidence="9">
    <location>
        <position position="175"/>
    </location>
</feature>
<dbReference type="PROSITE" id="PS01333">
    <property type="entry name" value="PYRASE_GLU"/>
    <property type="match status" value="1"/>
</dbReference>
<keyword evidence="6 9" id="KW-0645">Protease</keyword>
<dbReference type="InterPro" id="IPR033694">
    <property type="entry name" value="PGPEP1_Cys_AS"/>
</dbReference>
<dbReference type="Pfam" id="PF01470">
    <property type="entry name" value="Peptidase_C15"/>
    <property type="match status" value="1"/>
</dbReference>
<dbReference type="SUPFAM" id="SSF53182">
    <property type="entry name" value="Pyrrolidone carboxyl peptidase (pyroglutamate aminopeptidase)"/>
    <property type="match status" value="1"/>
</dbReference>
<evidence type="ECO:0000256" key="1">
    <source>
        <dbReference type="ARBA" id="ARBA00001770"/>
    </source>
</evidence>
<evidence type="ECO:0000256" key="8">
    <source>
        <dbReference type="ARBA" id="ARBA00022807"/>
    </source>
</evidence>
<name>A0ABY3X590_9GAMM</name>
<evidence type="ECO:0000313" key="12">
    <source>
        <dbReference type="EMBL" id="UNP27738.1"/>
    </source>
</evidence>
<comment type="subcellular location">
    <subcellularLocation>
        <location evidence="3 9">Cytoplasm</location>
    </subcellularLocation>
</comment>
<evidence type="ECO:0000313" key="13">
    <source>
        <dbReference type="Proteomes" id="UP000829194"/>
    </source>
</evidence>
<reference evidence="12 13" key="1">
    <citation type="submission" date="2022-03" db="EMBL/GenBank/DDBJ databases">
        <title>Complete genome sequence of Lysobacter capsici VKM B-2533 and Lysobacter gummosus 10.1.1, promising sources of lytic agents.</title>
        <authorList>
            <person name="Tarlachkov S.V."/>
            <person name="Kudryakova I.V."/>
            <person name="Afoshin A.S."/>
            <person name="Leontyevskaya E.A."/>
            <person name="Leontyevskaya N.V."/>
        </authorList>
    </citation>
    <scope>NUCLEOTIDE SEQUENCE [LARGE SCALE GENOMIC DNA]</scope>
    <source>
        <strain evidence="12 13">10.1.1</strain>
    </source>
</reference>
<accession>A0ABY3X590</accession>
<feature type="active site" evidence="9 10">
    <location>
        <position position="87"/>
    </location>
</feature>
<dbReference type="GO" id="GO:0016920">
    <property type="term" value="F:pyroglutamyl-peptidase activity"/>
    <property type="evidence" value="ECO:0007669"/>
    <property type="project" value="UniProtKB-EC"/>
</dbReference>
<comment type="subunit">
    <text evidence="9">Homotetramer.</text>
</comment>
<dbReference type="NCBIfam" id="TIGR00504">
    <property type="entry name" value="pyro_pdase"/>
    <property type="match status" value="1"/>
</dbReference>
<comment type="function">
    <text evidence="2 9">Removes 5-oxoproline from various penultimate amino acid residues except L-proline.</text>
</comment>
<protein>
    <recommendedName>
        <fullName evidence="9">Pyrrolidone-carboxylate peptidase</fullName>
        <ecNumber evidence="9">3.4.19.3</ecNumber>
    </recommendedName>
    <alternativeName>
        <fullName evidence="9">5-oxoprolyl-peptidase</fullName>
    </alternativeName>
    <alternativeName>
        <fullName evidence="9">Pyroglutamyl-peptidase I</fullName>
        <shortName evidence="9">PGP-I</shortName>
        <shortName evidence="9">Pyrase</shortName>
    </alternativeName>
</protein>
<evidence type="ECO:0000256" key="9">
    <source>
        <dbReference type="HAMAP-Rule" id="MF_00417"/>
    </source>
</evidence>
<organism evidence="12 13">
    <name type="scientific">Lysobacter gummosus</name>
    <dbReference type="NCBI Taxonomy" id="262324"/>
    <lineage>
        <taxon>Bacteria</taxon>
        <taxon>Pseudomonadati</taxon>
        <taxon>Pseudomonadota</taxon>
        <taxon>Gammaproteobacteria</taxon>
        <taxon>Lysobacterales</taxon>
        <taxon>Lysobacteraceae</taxon>
        <taxon>Lysobacter</taxon>
    </lineage>
</organism>
<gene>
    <name evidence="9 12" type="primary">pcp</name>
    <name evidence="12" type="ORF">MOV92_14550</name>
</gene>
<evidence type="ECO:0000256" key="3">
    <source>
        <dbReference type="ARBA" id="ARBA00004496"/>
    </source>
</evidence>
<evidence type="ECO:0000256" key="10">
    <source>
        <dbReference type="PROSITE-ProRule" id="PRU10076"/>
    </source>
</evidence>
<dbReference type="Gene3D" id="3.40.630.20">
    <property type="entry name" value="Peptidase C15, pyroglutamyl peptidase I-like"/>
    <property type="match status" value="1"/>
</dbReference>
<dbReference type="InterPro" id="IPR036440">
    <property type="entry name" value="Peptidase_C15-like_sf"/>
</dbReference>
<evidence type="ECO:0000256" key="5">
    <source>
        <dbReference type="ARBA" id="ARBA00022490"/>
    </source>
</evidence>
<proteinExistence type="inferred from homology"/>
<dbReference type="PANTHER" id="PTHR23402">
    <property type="entry name" value="PROTEASE FAMILY C15 PYROGLUTAMYL-PEPTIDASE I-RELATED"/>
    <property type="match status" value="1"/>
</dbReference>
<dbReference type="PRINTS" id="PR00706">
    <property type="entry name" value="PYROGLUPTASE"/>
</dbReference>
<feature type="active site" evidence="9 11">
    <location>
        <position position="150"/>
    </location>
</feature>
<dbReference type="CDD" id="cd00501">
    <property type="entry name" value="Peptidase_C15"/>
    <property type="match status" value="1"/>
</dbReference>
<comment type="similarity">
    <text evidence="4 9">Belongs to the peptidase C15 family.</text>
</comment>
<evidence type="ECO:0000256" key="6">
    <source>
        <dbReference type="ARBA" id="ARBA00022670"/>
    </source>
</evidence>
<dbReference type="PANTHER" id="PTHR23402:SF1">
    <property type="entry name" value="PYROGLUTAMYL-PEPTIDASE I"/>
    <property type="match status" value="1"/>
</dbReference>
<dbReference type="EC" id="3.4.19.3" evidence="9"/>
<dbReference type="PIRSF" id="PIRSF015592">
    <property type="entry name" value="Prld-crbxl_pptds"/>
    <property type="match status" value="1"/>
</dbReference>
<keyword evidence="8 9" id="KW-0788">Thiol protease</keyword>
<dbReference type="EMBL" id="CP093547">
    <property type="protein sequence ID" value="UNP27738.1"/>
    <property type="molecule type" value="Genomic_DNA"/>
</dbReference>
<keyword evidence="5 9" id="KW-0963">Cytoplasm</keyword>
<evidence type="ECO:0000256" key="4">
    <source>
        <dbReference type="ARBA" id="ARBA00006641"/>
    </source>
</evidence>